<evidence type="ECO:0000313" key="3">
    <source>
        <dbReference type="EMBL" id="TMS38280.1"/>
    </source>
</evidence>
<feature type="signal peptide" evidence="2">
    <location>
        <begin position="1"/>
        <end position="17"/>
    </location>
</feature>
<feature type="region of interest" description="Disordered" evidence="1">
    <location>
        <begin position="112"/>
        <end position="134"/>
    </location>
</feature>
<dbReference type="Pfam" id="PF05404">
    <property type="entry name" value="TRAP-delta"/>
    <property type="match status" value="1"/>
</dbReference>
<proteinExistence type="predicted"/>
<evidence type="ECO:0000256" key="2">
    <source>
        <dbReference type="SAM" id="SignalP"/>
    </source>
</evidence>
<dbReference type="InterPro" id="IPR008855">
    <property type="entry name" value="TRAP-delta"/>
</dbReference>
<dbReference type="GO" id="GO:0005783">
    <property type="term" value="C:endoplasmic reticulum"/>
    <property type="evidence" value="ECO:0007669"/>
    <property type="project" value="InterPro"/>
</dbReference>
<reference evidence="3 4" key="1">
    <citation type="journal article" date="2015" name="Genome Biol.">
        <title>Comparative genomics of Steinernema reveals deeply conserved gene regulatory networks.</title>
        <authorList>
            <person name="Dillman A.R."/>
            <person name="Macchietto M."/>
            <person name="Porter C.F."/>
            <person name="Rogers A."/>
            <person name="Williams B."/>
            <person name="Antoshechkin I."/>
            <person name="Lee M.M."/>
            <person name="Goodwin Z."/>
            <person name="Lu X."/>
            <person name="Lewis E.E."/>
            <person name="Goodrich-Blair H."/>
            <person name="Stock S.P."/>
            <person name="Adams B.J."/>
            <person name="Sternberg P.W."/>
            <person name="Mortazavi A."/>
        </authorList>
    </citation>
    <scope>NUCLEOTIDE SEQUENCE [LARGE SCALE GENOMIC DNA]</scope>
    <source>
        <strain evidence="3 4">ALL</strain>
    </source>
</reference>
<dbReference type="STRING" id="34508.A0A4U8UXP0"/>
<evidence type="ECO:0000256" key="1">
    <source>
        <dbReference type="SAM" id="MobiDB-lite"/>
    </source>
</evidence>
<dbReference type="EMBL" id="AZBU02000001">
    <property type="protein sequence ID" value="TMS38280.1"/>
    <property type="molecule type" value="Genomic_DNA"/>
</dbReference>
<accession>A0A4U8UXP0</accession>
<evidence type="ECO:0000313" key="4">
    <source>
        <dbReference type="Proteomes" id="UP000298663"/>
    </source>
</evidence>
<feature type="compositionally biased region" description="Basic residues" evidence="1">
    <location>
        <begin position="116"/>
        <end position="125"/>
    </location>
</feature>
<dbReference type="Proteomes" id="UP000298663">
    <property type="component" value="Unassembled WGS sequence"/>
</dbReference>
<dbReference type="OrthoDB" id="10055808at2759"/>
<keyword evidence="2" id="KW-0732">Signal</keyword>
<protein>
    <submittedName>
        <fullName evidence="3">Uncharacterized protein</fullName>
    </submittedName>
</protein>
<dbReference type="GO" id="GO:0016020">
    <property type="term" value="C:membrane"/>
    <property type="evidence" value="ECO:0007669"/>
    <property type="project" value="InterPro"/>
</dbReference>
<feature type="chain" id="PRO_5020741138" evidence="2">
    <location>
        <begin position="18"/>
        <end position="253"/>
    </location>
</feature>
<reference evidence="3 4" key="2">
    <citation type="journal article" date="2019" name="G3 (Bethesda)">
        <title>Hybrid Assembly of the Genome of the Entomopathogenic Nematode Steinernema carpocapsae Identifies the X-Chromosome.</title>
        <authorList>
            <person name="Serra L."/>
            <person name="Macchietto M."/>
            <person name="Macias-Munoz A."/>
            <person name="McGill C.J."/>
            <person name="Rodriguez I.M."/>
            <person name="Rodriguez B."/>
            <person name="Murad R."/>
            <person name="Mortazavi A."/>
        </authorList>
    </citation>
    <scope>NUCLEOTIDE SEQUENCE [LARGE SCALE GENOMIC DNA]</scope>
    <source>
        <strain evidence="3 4">ALL</strain>
    </source>
</reference>
<sequence>MAAKLVVFCTLLAVALGSKCEAPKVSASSFSTTDGFFHFNSAFVVEFTLGCSNNVKVKHARVRRCRQQDHPGRRLRGDLEVSGLVDAPPLRVLLAHLRCPDLRRGYHERLQEGPARRRRHLRRPAPLHPSARPWRSRQADAHLHRVLLRHRCLRHLRLRLRAQEQELLGLISDSLQLTVRNRVRLPLLPRFLNLLLFVVCAENIENRVLLWDPQITHYLSIEIKTLTRFVTSKLNPVKTLPMSIHVTREVSET</sequence>
<keyword evidence="4" id="KW-1185">Reference proteome</keyword>
<gene>
    <name evidence="3" type="ORF">L596_005041</name>
</gene>
<comment type="caution">
    <text evidence="3">The sequence shown here is derived from an EMBL/GenBank/DDBJ whole genome shotgun (WGS) entry which is preliminary data.</text>
</comment>
<name>A0A4U8UXP0_STECR</name>
<dbReference type="AlphaFoldDB" id="A0A4U8UXP0"/>
<organism evidence="3 4">
    <name type="scientific">Steinernema carpocapsae</name>
    <name type="common">Entomopathogenic nematode</name>
    <dbReference type="NCBI Taxonomy" id="34508"/>
    <lineage>
        <taxon>Eukaryota</taxon>
        <taxon>Metazoa</taxon>
        <taxon>Ecdysozoa</taxon>
        <taxon>Nematoda</taxon>
        <taxon>Chromadorea</taxon>
        <taxon>Rhabditida</taxon>
        <taxon>Tylenchina</taxon>
        <taxon>Panagrolaimomorpha</taxon>
        <taxon>Strongyloidoidea</taxon>
        <taxon>Steinernematidae</taxon>
        <taxon>Steinernema</taxon>
    </lineage>
</organism>